<dbReference type="PANTHER" id="PTHR34444:SF1">
    <property type="entry name" value="CILIA- AND FLAGELLA-ASSOCIATED PROTEIN 90"/>
    <property type="match status" value="1"/>
</dbReference>
<dbReference type="OrthoDB" id="10057935at2759"/>
<dbReference type="PANTHER" id="PTHR34444">
    <property type="entry name" value="LOC361192"/>
    <property type="match status" value="1"/>
</dbReference>
<proteinExistence type="predicted"/>
<dbReference type="EMBL" id="KQ421823">
    <property type="protein sequence ID" value="KOF76306.1"/>
    <property type="molecule type" value="Genomic_DNA"/>
</dbReference>
<name>A0A0L8GH35_OCTBM</name>
<sequence length="143" mass="16480">MTQTISVKTSTDEFLLTGKPCELSGYFFLPPLAKLPPQRTFYNNANVIRDKLSVCSYDSYHLSSNEFNNTKAHRGDRRFSKLEGLHIAEEEVSKQIPSRSSSIYGHRIVNNGLLETVERSHARTNVVRSEFYRHNNINIQQKF</sequence>
<dbReference type="InterPro" id="IPR027901">
    <property type="entry name" value="CFAP90"/>
</dbReference>
<accession>A0A0L8GH35</accession>
<evidence type="ECO:0000313" key="1">
    <source>
        <dbReference type="EMBL" id="KOF76306.1"/>
    </source>
</evidence>
<organism evidence="1">
    <name type="scientific">Octopus bimaculoides</name>
    <name type="common">California two-spotted octopus</name>
    <dbReference type="NCBI Taxonomy" id="37653"/>
    <lineage>
        <taxon>Eukaryota</taxon>
        <taxon>Metazoa</taxon>
        <taxon>Spiralia</taxon>
        <taxon>Lophotrochozoa</taxon>
        <taxon>Mollusca</taxon>
        <taxon>Cephalopoda</taxon>
        <taxon>Coleoidea</taxon>
        <taxon>Octopodiformes</taxon>
        <taxon>Octopoda</taxon>
        <taxon>Incirrata</taxon>
        <taxon>Octopodidae</taxon>
        <taxon>Octopus</taxon>
    </lineage>
</organism>
<protein>
    <submittedName>
        <fullName evidence="1">Uncharacterized protein</fullName>
    </submittedName>
</protein>
<dbReference type="AlphaFoldDB" id="A0A0L8GH35"/>
<dbReference type="STRING" id="37653.A0A0L8GH35"/>
<dbReference type="Pfam" id="PF15074">
    <property type="entry name" value="CFAP90"/>
    <property type="match status" value="1"/>
</dbReference>
<reference evidence="1" key="1">
    <citation type="submission" date="2015-07" db="EMBL/GenBank/DDBJ databases">
        <title>MeaNS - Measles Nucleotide Surveillance Program.</title>
        <authorList>
            <person name="Tran T."/>
            <person name="Druce J."/>
        </authorList>
    </citation>
    <scope>NUCLEOTIDE SEQUENCE</scope>
    <source>
        <strain evidence="1">UCB-OBI-ISO-001</strain>
        <tissue evidence="1">Gonad</tissue>
    </source>
</reference>
<gene>
    <name evidence="1" type="ORF">OCBIM_22033517mg</name>
</gene>